<proteinExistence type="predicted"/>
<accession>A0A1X7US17</accession>
<evidence type="ECO:0000313" key="1">
    <source>
        <dbReference type="EnsemblMetazoa" id="Aqu2.1.30775_001"/>
    </source>
</evidence>
<sequence length="73" mass="8135">DKTKCVVKNDHCSSSLIVSIKLSIIKLKTSIPKQDDIIFTYLEPCKTDIVKGDNGNLFTTLVMKNFKEGGVIF</sequence>
<dbReference type="EnsemblMetazoa" id="Aqu2.1.30775_001">
    <property type="protein sequence ID" value="Aqu2.1.30775_001"/>
    <property type="gene ID" value="Aqu2.1.30775"/>
</dbReference>
<name>A0A1X7US17_AMPQE</name>
<protein>
    <submittedName>
        <fullName evidence="1">Uncharacterized protein</fullName>
    </submittedName>
</protein>
<reference evidence="1" key="1">
    <citation type="submission" date="2017-05" db="UniProtKB">
        <authorList>
            <consortium name="EnsemblMetazoa"/>
        </authorList>
    </citation>
    <scope>IDENTIFICATION</scope>
</reference>
<dbReference type="InParanoid" id="A0A1X7US17"/>
<organism evidence="1">
    <name type="scientific">Amphimedon queenslandica</name>
    <name type="common">Sponge</name>
    <dbReference type="NCBI Taxonomy" id="400682"/>
    <lineage>
        <taxon>Eukaryota</taxon>
        <taxon>Metazoa</taxon>
        <taxon>Porifera</taxon>
        <taxon>Demospongiae</taxon>
        <taxon>Heteroscleromorpha</taxon>
        <taxon>Haplosclerida</taxon>
        <taxon>Niphatidae</taxon>
        <taxon>Amphimedon</taxon>
    </lineage>
</organism>
<dbReference type="AlphaFoldDB" id="A0A1X7US17"/>